<gene>
    <name evidence="3" type="ORF">APD33_15430</name>
    <name evidence="1" type="ORF">MKP18_004001</name>
    <name evidence="2" type="ORF">MKP18_004002</name>
</gene>
<dbReference type="AlphaFoldDB" id="A0A345IDP1"/>
<name>A0A345IDP1_ACIBA</name>
<dbReference type="RefSeq" id="WP_000702763.1">
    <property type="nucleotide sequence ID" value="NZ_CAJHFC010000044.1"/>
</dbReference>
<evidence type="ECO:0000313" key="1">
    <source>
        <dbReference type="EMBL" id="EKU3570517.1"/>
    </source>
</evidence>
<dbReference type="EMBL" id="ABFEVW030000049">
    <property type="protein sequence ID" value="EMN1073615.1"/>
    <property type="molecule type" value="Genomic_DNA"/>
</dbReference>
<dbReference type="EMBL" id="ABFEVW020000048">
    <property type="protein sequence ID" value="EKU3570517.1"/>
    <property type="molecule type" value="Genomic_DNA"/>
</dbReference>
<protein>
    <submittedName>
        <fullName evidence="2">Uncharacterized protein</fullName>
    </submittedName>
</protein>
<evidence type="ECO:0000313" key="2">
    <source>
        <dbReference type="EMBL" id="EMN1073615.1"/>
    </source>
</evidence>
<dbReference type="Proteomes" id="UP000051449">
    <property type="component" value="Unassembled WGS sequence"/>
</dbReference>
<accession>A0A345IDP1</accession>
<proteinExistence type="predicted"/>
<organism evidence="2">
    <name type="scientific">Acinetobacter baumannii</name>
    <dbReference type="NCBI Taxonomy" id="470"/>
    <lineage>
        <taxon>Bacteria</taxon>
        <taxon>Pseudomonadati</taxon>
        <taxon>Pseudomonadota</taxon>
        <taxon>Gammaproteobacteria</taxon>
        <taxon>Moraxellales</taxon>
        <taxon>Moraxellaceae</taxon>
        <taxon>Acinetobacter</taxon>
        <taxon>Acinetobacter calcoaceticus/baumannii complex</taxon>
    </lineage>
</organism>
<evidence type="ECO:0000313" key="4">
    <source>
        <dbReference type="Proteomes" id="UP000051449"/>
    </source>
</evidence>
<comment type="caution">
    <text evidence="2">The sequence shown here is derived from an EMBL/GenBank/DDBJ whole genome shotgun (WGS) entry which is preliminary data.</text>
</comment>
<dbReference type="EMBL" id="LLGC01000140">
    <property type="protein sequence ID" value="KQE06540.1"/>
    <property type="molecule type" value="Genomic_DNA"/>
</dbReference>
<evidence type="ECO:0000313" key="3">
    <source>
        <dbReference type="EMBL" id="KQE06540.1"/>
    </source>
</evidence>
<sequence length="100" mass="11664">MKIRVIRGYVAKYPLEVFYISKDIDCNVIPVAGMMFEDIGLVNADGQVEAVEITKVTINPVENTYYVELKQNTEQLDKTVLEQKFKNMVADDWEYNEYQF</sequence>
<reference evidence="2" key="2">
    <citation type="submission" date="2024-02" db="EMBL/GenBank/DDBJ databases">
        <authorList>
            <consortium name="Clinical and Environmental Microbiology Branch: Whole genome sequencing antimicrobial resistance pathogens in the healthcare setting"/>
        </authorList>
    </citation>
    <scope>NUCLEOTIDE SEQUENCE</scope>
    <source>
        <strain evidence="2">2021GN-00227</strain>
    </source>
</reference>
<reference evidence="3 4" key="1">
    <citation type="submission" date="2015-10" db="EMBL/GenBank/DDBJ databases">
        <title>The utility of whole genome sequencing in characterizing Acinetobacter epidemiology and analyzing hospital outbreaks.</title>
        <authorList>
            <person name="Ozer E.A."/>
            <person name="Fitzpatrick M.A."/>
            <person name="Hauser A.R."/>
        </authorList>
    </citation>
    <scope>NUCLEOTIDE SEQUENCE [LARGE SCALE GENOMIC DNA]</scope>
    <source>
        <strain evidence="3 4">ABBL072</strain>
    </source>
</reference>